<dbReference type="InParanoid" id="B7P921"/>
<proteinExistence type="predicted"/>
<accession>B7P921</accession>
<dbReference type="PaxDb" id="6945-B7P921"/>
<keyword evidence="4" id="KW-1185">Reference proteome</keyword>
<organism>
    <name type="scientific">Ixodes scapularis</name>
    <name type="common">Black-legged tick</name>
    <name type="synonym">Deer tick</name>
    <dbReference type="NCBI Taxonomy" id="6945"/>
    <lineage>
        <taxon>Eukaryota</taxon>
        <taxon>Metazoa</taxon>
        <taxon>Ecdysozoa</taxon>
        <taxon>Arthropoda</taxon>
        <taxon>Chelicerata</taxon>
        <taxon>Arachnida</taxon>
        <taxon>Acari</taxon>
        <taxon>Parasitiformes</taxon>
        <taxon>Ixodida</taxon>
        <taxon>Ixodoidea</taxon>
        <taxon>Ixodidae</taxon>
        <taxon>Ixodinae</taxon>
        <taxon>Ixodes</taxon>
    </lineage>
</organism>
<dbReference type="EMBL" id="ABJB010635424">
    <property type="status" value="NOT_ANNOTATED_CDS"/>
    <property type="molecule type" value="Genomic_DNA"/>
</dbReference>
<evidence type="ECO:0000256" key="1">
    <source>
        <dbReference type="SAM" id="Phobius"/>
    </source>
</evidence>
<gene>
    <name evidence="2" type="ORF">IscW_ISCW002469</name>
</gene>
<dbReference type="Proteomes" id="UP000001555">
    <property type="component" value="Unassembled WGS sequence"/>
</dbReference>
<keyword evidence="1" id="KW-0472">Membrane</keyword>
<evidence type="ECO:0000313" key="4">
    <source>
        <dbReference type="Proteomes" id="UP000001555"/>
    </source>
</evidence>
<evidence type="ECO:0000313" key="2">
    <source>
        <dbReference type="EMBL" id="EEC03093.1"/>
    </source>
</evidence>
<reference evidence="3" key="2">
    <citation type="submission" date="2020-05" db="UniProtKB">
        <authorList>
            <consortium name="EnsemblMetazoa"/>
        </authorList>
    </citation>
    <scope>IDENTIFICATION</scope>
    <source>
        <strain evidence="3">wikel</strain>
    </source>
</reference>
<dbReference type="AlphaFoldDB" id="B7P921"/>
<sequence length="132" mass="14401">MLCTGAICGCGRNHKRRRCGGEEDSDGEKSEALCELLVSVALDMRREPVLVRSLVVTMLLLSGMLSLVLCSALAGLQHRQAAQRRERSACLYQVSACTPRVHLARHALSEDPACALRRNAPAGEEGQRYRAP</sequence>
<evidence type="ECO:0000313" key="3">
    <source>
        <dbReference type="EnsemblMetazoa" id="ISCW002469-PA"/>
    </source>
</evidence>
<dbReference type="VEuPathDB" id="VectorBase:ISCI002469"/>
<protein>
    <submittedName>
        <fullName evidence="2 3">Uncharacterized protein</fullName>
    </submittedName>
</protein>
<keyword evidence="1" id="KW-0812">Transmembrane</keyword>
<reference evidence="2 4" key="1">
    <citation type="submission" date="2008-03" db="EMBL/GenBank/DDBJ databases">
        <title>Annotation of Ixodes scapularis.</title>
        <authorList>
            <consortium name="Ixodes scapularis Genome Project Consortium"/>
            <person name="Caler E."/>
            <person name="Hannick L.I."/>
            <person name="Bidwell S."/>
            <person name="Joardar V."/>
            <person name="Thiagarajan M."/>
            <person name="Amedeo P."/>
            <person name="Galinsky K.J."/>
            <person name="Schobel S."/>
            <person name="Inman J."/>
            <person name="Hostetler J."/>
            <person name="Miller J."/>
            <person name="Hammond M."/>
            <person name="Megy K."/>
            <person name="Lawson D."/>
            <person name="Kodira C."/>
            <person name="Sutton G."/>
            <person name="Meyer J."/>
            <person name="Hill C.A."/>
            <person name="Birren B."/>
            <person name="Nene V."/>
            <person name="Collins F."/>
            <person name="Alarcon-Chaidez F."/>
            <person name="Wikel S."/>
            <person name="Strausberg R."/>
        </authorList>
    </citation>
    <scope>NUCLEOTIDE SEQUENCE [LARGE SCALE GENOMIC DNA]</scope>
    <source>
        <strain evidence="4">Wikel</strain>
        <strain evidence="2">Wikel colony</strain>
    </source>
</reference>
<dbReference type="VEuPathDB" id="VectorBase:ISCW002469"/>
<feature type="transmembrane region" description="Helical" evidence="1">
    <location>
        <begin position="54"/>
        <end position="76"/>
    </location>
</feature>
<name>B7P921_IXOSC</name>
<dbReference type="EMBL" id="ABJB010978996">
    <property type="status" value="NOT_ANNOTATED_CDS"/>
    <property type="molecule type" value="Genomic_DNA"/>
</dbReference>
<dbReference type="HOGENOM" id="CLU_1919350_0_0_1"/>
<dbReference type="EMBL" id="DS661451">
    <property type="protein sequence ID" value="EEC03093.1"/>
    <property type="molecule type" value="Genomic_DNA"/>
</dbReference>
<dbReference type="EMBL" id="ABJB010158734">
    <property type="status" value="NOT_ANNOTATED_CDS"/>
    <property type="molecule type" value="Genomic_DNA"/>
</dbReference>
<keyword evidence="1" id="KW-1133">Transmembrane helix</keyword>
<dbReference type="EnsemblMetazoa" id="ISCW002469-RA">
    <property type="protein sequence ID" value="ISCW002469-PA"/>
    <property type="gene ID" value="ISCW002469"/>
</dbReference>